<dbReference type="EMBL" id="JACHDB010000001">
    <property type="protein sequence ID" value="MBB5433831.1"/>
    <property type="molecule type" value="Genomic_DNA"/>
</dbReference>
<dbReference type="SUPFAM" id="SSF47384">
    <property type="entry name" value="Homodimeric domain of signal transducing histidine kinase"/>
    <property type="match status" value="1"/>
</dbReference>
<evidence type="ECO:0000259" key="13">
    <source>
        <dbReference type="PROSITE" id="PS50109"/>
    </source>
</evidence>
<feature type="compositionally biased region" description="Pro residues" evidence="11">
    <location>
        <begin position="278"/>
        <end position="288"/>
    </location>
</feature>
<dbReference type="PANTHER" id="PTHR43711:SF1">
    <property type="entry name" value="HISTIDINE KINASE 1"/>
    <property type="match status" value="1"/>
</dbReference>
<feature type="transmembrane region" description="Helical" evidence="12">
    <location>
        <begin position="350"/>
        <end position="372"/>
    </location>
</feature>
<dbReference type="PRINTS" id="PR00344">
    <property type="entry name" value="BCTRLSENSOR"/>
</dbReference>
<dbReference type="AlphaFoldDB" id="A0A7W8QNZ2"/>
<dbReference type="InterPro" id="IPR004358">
    <property type="entry name" value="Sig_transdc_His_kin-like_C"/>
</dbReference>
<evidence type="ECO:0000256" key="6">
    <source>
        <dbReference type="ARBA" id="ARBA00022692"/>
    </source>
</evidence>
<evidence type="ECO:0000313" key="15">
    <source>
        <dbReference type="EMBL" id="MBB5433831.1"/>
    </source>
</evidence>
<dbReference type="GO" id="GO:0000155">
    <property type="term" value="F:phosphorelay sensor kinase activity"/>
    <property type="evidence" value="ECO:0007669"/>
    <property type="project" value="InterPro"/>
</dbReference>
<keyword evidence="5 15" id="KW-0808">Transferase</keyword>
<proteinExistence type="predicted"/>
<evidence type="ECO:0000256" key="11">
    <source>
        <dbReference type="SAM" id="MobiDB-lite"/>
    </source>
</evidence>
<comment type="subcellular location">
    <subcellularLocation>
        <location evidence="2">Cell membrane</location>
    </subcellularLocation>
</comment>
<comment type="caution">
    <text evidence="15">The sequence shown here is derived from an EMBL/GenBank/DDBJ whole genome shotgun (WGS) entry which is preliminary data.</text>
</comment>
<feature type="region of interest" description="Disordered" evidence="11">
    <location>
        <begin position="646"/>
        <end position="672"/>
    </location>
</feature>
<dbReference type="SMART" id="SM00387">
    <property type="entry name" value="HATPase_c"/>
    <property type="match status" value="1"/>
</dbReference>
<protein>
    <recommendedName>
        <fullName evidence="3">histidine kinase</fullName>
        <ecNumber evidence="3">2.7.13.3</ecNumber>
    </recommendedName>
</protein>
<organism evidence="15 16">
    <name type="scientific">Nocardiopsis composta</name>
    <dbReference type="NCBI Taxonomy" id="157465"/>
    <lineage>
        <taxon>Bacteria</taxon>
        <taxon>Bacillati</taxon>
        <taxon>Actinomycetota</taxon>
        <taxon>Actinomycetes</taxon>
        <taxon>Streptosporangiales</taxon>
        <taxon>Nocardiopsidaceae</taxon>
        <taxon>Nocardiopsis</taxon>
    </lineage>
</organism>
<name>A0A7W8QNZ2_9ACTN</name>
<dbReference type="SUPFAM" id="SSF158472">
    <property type="entry name" value="HAMP domain-like"/>
    <property type="match status" value="1"/>
</dbReference>
<dbReference type="FunFam" id="3.30.565.10:FF:000006">
    <property type="entry name" value="Sensor histidine kinase WalK"/>
    <property type="match status" value="1"/>
</dbReference>
<dbReference type="InterPro" id="IPR003661">
    <property type="entry name" value="HisK_dim/P_dom"/>
</dbReference>
<comment type="catalytic activity">
    <reaction evidence="1">
        <text>ATP + protein L-histidine = ADP + protein N-phospho-L-histidine.</text>
        <dbReference type="EC" id="2.7.13.3"/>
    </reaction>
</comment>
<dbReference type="SMART" id="SM00388">
    <property type="entry name" value="HisKA"/>
    <property type="match status" value="1"/>
</dbReference>
<dbReference type="Pfam" id="PF00672">
    <property type="entry name" value="HAMP"/>
    <property type="match status" value="1"/>
</dbReference>
<dbReference type="PROSITE" id="PS50885">
    <property type="entry name" value="HAMP"/>
    <property type="match status" value="1"/>
</dbReference>
<feature type="coiled-coil region" evidence="10">
    <location>
        <begin position="407"/>
        <end position="434"/>
    </location>
</feature>
<dbReference type="Pfam" id="PF00512">
    <property type="entry name" value="HisKA"/>
    <property type="match status" value="1"/>
</dbReference>
<evidence type="ECO:0000256" key="4">
    <source>
        <dbReference type="ARBA" id="ARBA00022553"/>
    </source>
</evidence>
<feature type="transmembrane region" description="Helical" evidence="12">
    <location>
        <begin position="20"/>
        <end position="42"/>
    </location>
</feature>
<keyword evidence="6 12" id="KW-0812">Transmembrane</keyword>
<accession>A0A7W8QNZ2</accession>
<sequence length="672" mass="70006">MPSGRRNRHRATGVPLRHSLLARLMASSALVAVCSITATAWLTAQGASESISVEQGETLAVDTRINDALLGYAAQHTSWSGVQPVVDRLAEETGRRIVLTTENRAPLADSDDAGAPLPPRASSVVDPLAVDVSSAAEGADRIDPRAVGPFELPEEERERLREAAERAASCLFDTYAIGARVEEAPGGRPFVALPEDESGFYDPFCGQEALASPTPTEEEALQELNALIGKCLEPSGLEALYTIDPMTGEGMFYPVPGAPSAPEDPGTRSEEPERGDDPGPPEAVPPTAEPSLAPDPGADEPSGGADPRVASCVDESRRAQLASYVAPSALLFIDDPGDASPMGIALSREGWLRIGGVALLVLVLTVGVSVAVSTRLVRPVRSLTTAVRRMGSGAGARRVEVRDSGEIGRLAAAFNEMAEHLERLERQRKDMISDVSHELRTPLSNLRGWLEAAQDGVTELSAERTAMLVEETLLLQRIIDDLRDLALADAGRLDLALEPVDLHRLVGQAVASHSLTAETAGVRLVADAGPGVVPIADRARLLQAVGNLVGNAIRHTPEGGTVTVRGRRDGADALIEVADTGTGISAEDLPHVFGRFWRADKSRNRRTGGSGLGLAIVRNIAELHGGGASAAHAPGGGAAFTVRVPLAGPAGPAEAPDGAPEPAAGPGADPGG</sequence>
<evidence type="ECO:0000256" key="9">
    <source>
        <dbReference type="ARBA" id="ARBA00023012"/>
    </source>
</evidence>
<feature type="domain" description="Histidine kinase" evidence="13">
    <location>
        <begin position="434"/>
        <end position="648"/>
    </location>
</feature>
<dbReference type="CDD" id="cd00082">
    <property type="entry name" value="HisKA"/>
    <property type="match status" value="1"/>
</dbReference>
<dbReference type="CDD" id="cd06225">
    <property type="entry name" value="HAMP"/>
    <property type="match status" value="1"/>
</dbReference>
<feature type="region of interest" description="Disordered" evidence="11">
    <location>
        <begin position="251"/>
        <end position="310"/>
    </location>
</feature>
<evidence type="ECO:0000256" key="3">
    <source>
        <dbReference type="ARBA" id="ARBA00012438"/>
    </source>
</evidence>
<dbReference type="InterPro" id="IPR036097">
    <property type="entry name" value="HisK_dim/P_sf"/>
</dbReference>
<keyword evidence="8 12" id="KW-1133">Transmembrane helix</keyword>
<feature type="region of interest" description="Disordered" evidence="11">
    <location>
        <begin position="101"/>
        <end position="122"/>
    </location>
</feature>
<evidence type="ECO:0000259" key="14">
    <source>
        <dbReference type="PROSITE" id="PS50885"/>
    </source>
</evidence>
<keyword evidence="4" id="KW-0597">Phosphoprotein</keyword>
<evidence type="ECO:0000256" key="8">
    <source>
        <dbReference type="ARBA" id="ARBA00022989"/>
    </source>
</evidence>
<dbReference type="PROSITE" id="PS50109">
    <property type="entry name" value="HIS_KIN"/>
    <property type="match status" value="1"/>
</dbReference>
<feature type="compositionally biased region" description="Low complexity" evidence="11">
    <location>
        <begin position="647"/>
        <end position="672"/>
    </location>
</feature>
<dbReference type="SUPFAM" id="SSF55874">
    <property type="entry name" value="ATPase domain of HSP90 chaperone/DNA topoisomerase II/histidine kinase"/>
    <property type="match status" value="1"/>
</dbReference>
<dbReference type="CDD" id="cd00075">
    <property type="entry name" value="HATPase"/>
    <property type="match status" value="1"/>
</dbReference>
<evidence type="ECO:0000313" key="16">
    <source>
        <dbReference type="Proteomes" id="UP000572635"/>
    </source>
</evidence>
<dbReference type="Gene3D" id="1.10.287.130">
    <property type="match status" value="1"/>
</dbReference>
<dbReference type="Gene3D" id="6.10.340.10">
    <property type="match status" value="1"/>
</dbReference>
<dbReference type="InterPro" id="IPR036890">
    <property type="entry name" value="HATPase_C_sf"/>
</dbReference>
<dbReference type="EC" id="2.7.13.3" evidence="3"/>
<evidence type="ECO:0000256" key="12">
    <source>
        <dbReference type="SAM" id="Phobius"/>
    </source>
</evidence>
<feature type="compositionally biased region" description="Basic and acidic residues" evidence="11">
    <location>
        <begin position="265"/>
        <end position="277"/>
    </location>
</feature>
<keyword evidence="16" id="KW-1185">Reference proteome</keyword>
<evidence type="ECO:0000256" key="10">
    <source>
        <dbReference type="SAM" id="Coils"/>
    </source>
</evidence>
<evidence type="ECO:0000256" key="7">
    <source>
        <dbReference type="ARBA" id="ARBA00022777"/>
    </source>
</evidence>
<dbReference type="Gene3D" id="3.30.565.10">
    <property type="entry name" value="Histidine kinase-like ATPase, C-terminal domain"/>
    <property type="match status" value="1"/>
</dbReference>
<feature type="domain" description="HAMP" evidence="14">
    <location>
        <begin position="374"/>
        <end position="426"/>
    </location>
</feature>
<gene>
    <name evidence="15" type="ORF">HDA36_003915</name>
</gene>
<keyword evidence="12" id="KW-0472">Membrane</keyword>
<dbReference type="InterPro" id="IPR003660">
    <property type="entry name" value="HAMP_dom"/>
</dbReference>
<dbReference type="Pfam" id="PF02518">
    <property type="entry name" value="HATPase_c"/>
    <property type="match status" value="1"/>
</dbReference>
<keyword evidence="7 15" id="KW-0418">Kinase</keyword>
<dbReference type="InterPro" id="IPR050736">
    <property type="entry name" value="Sensor_HK_Regulatory"/>
</dbReference>
<dbReference type="GO" id="GO:0005886">
    <property type="term" value="C:plasma membrane"/>
    <property type="evidence" value="ECO:0007669"/>
    <property type="project" value="UniProtKB-SubCell"/>
</dbReference>
<dbReference type="PANTHER" id="PTHR43711">
    <property type="entry name" value="TWO-COMPONENT HISTIDINE KINASE"/>
    <property type="match status" value="1"/>
</dbReference>
<reference evidence="15 16" key="1">
    <citation type="submission" date="2020-08" db="EMBL/GenBank/DDBJ databases">
        <title>Sequencing the genomes of 1000 actinobacteria strains.</title>
        <authorList>
            <person name="Klenk H.-P."/>
        </authorList>
    </citation>
    <scope>NUCLEOTIDE SEQUENCE [LARGE SCALE GENOMIC DNA]</scope>
    <source>
        <strain evidence="15 16">DSM 44551</strain>
    </source>
</reference>
<dbReference type="SMART" id="SM00304">
    <property type="entry name" value="HAMP"/>
    <property type="match status" value="1"/>
</dbReference>
<dbReference type="InterPro" id="IPR003594">
    <property type="entry name" value="HATPase_dom"/>
</dbReference>
<evidence type="ECO:0000256" key="5">
    <source>
        <dbReference type="ARBA" id="ARBA00022679"/>
    </source>
</evidence>
<evidence type="ECO:0000256" key="1">
    <source>
        <dbReference type="ARBA" id="ARBA00000085"/>
    </source>
</evidence>
<keyword evidence="10" id="KW-0175">Coiled coil</keyword>
<evidence type="ECO:0000256" key="2">
    <source>
        <dbReference type="ARBA" id="ARBA00004236"/>
    </source>
</evidence>
<dbReference type="RefSeq" id="WP_312893728.1">
    <property type="nucleotide sequence ID" value="NZ_BAAAJD010000065.1"/>
</dbReference>
<keyword evidence="9" id="KW-0902">Two-component regulatory system</keyword>
<dbReference type="InterPro" id="IPR005467">
    <property type="entry name" value="His_kinase_dom"/>
</dbReference>
<dbReference type="Proteomes" id="UP000572635">
    <property type="component" value="Unassembled WGS sequence"/>
</dbReference>